<dbReference type="InterPro" id="IPR017853">
    <property type="entry name" value="GH"/>
</dbReference>
<dbReference type="Pfam" id="PF02156">
    <property type="entry name" value="Glyco_hydro_26"/>
    <property type="match status" value="1"/>
</dbReference>
<feature type="active site" description="Proton donor" evidence="4">
    <location>
        <position position="277"/>
    </location>
</feature>
<dbReference type="GO" id="GO:0006080">
    <property type="term" value="P:substituted mannan metabolic process"/>
    <property type="evidence" value="ECO:0007669"/>
    <property type="project" value="InterPro"/>
</dbReference>
<dbReference type="AlphaFoldDB" id="A0A221NT77"/>
<dbReference type="PROSITE" id="PS51764">
    <property type="entry name" value="GH26"/>
    <property type="match status" value="1"/>
</dbReference>
<dbReference type="InterPro" id="IPR000805">
    <property type="entry name" value="Glyco_hydro_26"/>
</dbReference>
<evidence type="ECO:0000256" key="3">
    <source>
        <dbReference type="ARBA" id="ARBA00023295"/>
    </source>
</evidence>
<dbReference type="PANTHER" id="PTHR40079:SF4">
    <property type="entry name" value="GH26 DOMAIN-CONTAINING PROTEIN-RELATED"/>
    <property type="match status" value="1"/>
</dbReference>
<evidence type="ECO:0000256" key="2">
    <source>
        <dbReference type="ARBA" id="ARBA00022801"/>
    </source>
</evidence>
<evidence type="ECO:0000313" key="9">
    <source>
        <dbReference type="Proteomes" id="UP000031501"/>
    </source>
</evidence>
<dbReference type="PANTHER" id="PTHR40079">
    <property type="entry name" value="MANNAN ENDO-1,4-BETA-MANNOSIDASE E-RELATED"/>
    <property type="match status" value="1"/>
</dbReference>
<dbReference type="STRING" id="1355015.LK06_001980"/>
<name>A0A221NT77_9ACTN</name>
<dbReference type="Proteomes" id="UP000031501">
    <property type="component" value="Chromosome"/>
</dbReference>
<accession>A0A221NT77</accession>
<feature type="transmembrane region" description="Helical" evidence="6">
    <location>
        <begin position="122"/>
        <end position="140"/>
    </location>
</feature>
<dbReference type="GO" id="GO:0016985">
    <property type="term" value="F:mannan endo-1,4-beta-mannosidase activity"/>
    <property type="evidence" value="ECO:0007669"/>
    <property type="project" value="InterPro"/>
</dbReference>
<dbReference type="EMBL" id="CP022433">
    <property type="protein sequence ID" value="ASN23177.1"/>
    <property type="molecule type" value="Genomic_DNA"/>
</dbReference>
<keyword evidence="6" id="KW-1133">Transmembrane helix</keyword>
<evidence type="ECO:0000259" key="7">
    <source>
        <dbReference type="PROSITE" id="PS51764"/>
    </source>
</evidence>
<feature type="active site" description="Nucleophile" evidence="4">
    <location>
        <position position="381"/>
    </location>
</feature>
<gene>
    <name evidence="8" type="ORF">LK07_03060</name>
</gene>
<dbReference type="KEGG" id="splu:LK06_001980"/>
<comment type="similarity">
    <text evidence="1 4">Belongs to the glycosyl hydrolase 26 family.</text>
</comment>
<evidence type="ECO:0000256" key="1">
    <source>
        <dbReference type="ARBA" id="ARBA00007754"/>
    </source>
</evidence>
<protein>
    <recommendedName>
        <fullName evidence="7">GH26 domain-containing protein</fullName>
    </recommendedName>
</protein>
<keyword evidence="6" id="KW-0472">Membrane</keyword>
<sequence length="455" mass="49356">MAKKQPMHTTPSTQPAPRRRRPRRPVWSTKTGDGSGSMMGTFTEDLGFQWFASPQTPGRDETTGTNCASRTECAICQTPSTIRDNIETIIWKWRGGLVQSRSLTSSTCRSDAPRMARTLRPGYLVTAVIVAVVTLFAAYACSAKGAAGEAGTPSATGSAPAASAARFDVSSMLHPSGRMLGVVDNKTPWQYGIVKTFTRQAGRAPDIREYYTTWGDDFDPEGNASLWKRGQLPMLELVPTTTSLADIAEGSQDAYIHRLAAQIATYHGPLALSFAGEMNGSWNSWGPGHATPADFVAAWRHLHDAFHNLGITNVIWVWSPHVIDTGSPAKLHPYFPGNDYVDWVGVIGYYGPIDGVAFSSLFTPTLRSIADFCGKPVLITETGVAQGIRKQAQIRDLFKGAAKAGVIGLVWYDQRKTWPGGVQLMDWRIDTSVGAQAAFRVESARAGFGHPFTGK</sequence>
<keyword evidence="9" id="KW-1185">Reference proteome</keyword>
<reference evidence="8 9" key="1">
    <citation type="submission" date="2017-07" db="EMBL/GenBank/DDBJ databases">
        <title>Genome sequence of Streptomyces pluripotens MUSC 137T.</title>
        <authorList>
            <person name="Ser H.-L."/>
            <person name="Lee L.-H."/>
        </authorList>
    </citation>
    <scope>NUCLEOTIDE SEQUENCE [LARGE SCALE GENOMIC DNA]</scope>
    <source>
        <strain evidence="8 9">MUSC 137</strain>
    </source>
</reference>
<dbReference type="InterPro" id="IPR022790">
    <property type="entry name" value="GH26_dom"/>
</dbReference>
<evidence type="ECO:0000313" key="8">
    <source>
        <dbReference type="EMBL" id="ASN23177.1"/>
    </source>
</evidence>
<keyword evidence="2 4" id="KW-0378">Hydrolase</keyword>
<dbReference type="SUPFAM" id="SSF51445">
    <property type="entry name" value="(Trans)glycosidases"/>
    <property type="match status" value="1"/>
</dbReference>
<evidence type="ECO:0000256" key="6">
    <source>
        <dbReference type="SAM" id="Phobius"/>
    </source>
</evidence>
<dbReference type="Gene3D" id="3.20.20.80">
    <property type="entry name" value="Glycosidases"/>
    <property type="match status" value="1"/>
</dbReference>
<evidence type="ECO:0000256" key="5">
    <source>
        <dbReference type="SAM" id="MobiDB-lite"/>
    </source>
</evidence>
<organism evidence="8 9">
    <name type="scientific">Streptomyces pluripotens</name>
    <dbReference type="NCBI Taxonomy" id="1355015"/>
    <lineage>
        <taxon>Bacteria</taxon>
        <taxon>Bacillati</taxon>
        <taxon>Actinomycetota</taxon>
        <taxon>Actinomycetes</taxon>
        <taxon>Kitasatosporales</taxon>
        <taxon>Streptomycetaceae</taxon>
        <taxon>Streptomyces</taxon>
    </lineage>
</organism>
<proteinExistence type="inferred from homology"/>
<keyword evidence="3 4" id="KW-0326">Glycosidase</keyword>
<keyword evidence="6" id="KW-0812">Transmembrane</keyword>
<feature type="domain" description="GH26" evidence="7">
    <location>
        <begin position="160"/>
        <end position="434"/>
    </location>
</feature>
<evidence type="ECO:0000256" key="4">
    <source>
        <dbReference type="PROSITE-ProRule" id="PRU01100"/>
    </source>
</evidence>
<feature type="region of interest" description="Disordered" evidence="5">
    <location>
        <begin position="1"/>
        <end position="38"/>
    </location>
</feature>